<protein>
    <recommendedName>
        <fullName evidence="3">Alpha/Beta hydrolase protein</fullName>
    </recommendedName>
</protein>
<gene>
    <name evidence="1" type="ORF">C2G38_2105188</name>
</gene>
<dbReference type="STRING" id="44941.A0A397UUF2"/>
<comment type="caution">
    <text evidence="1">The sequence shown here is derived from an EMBL/GenBank/DDBJ whole genome shotgun (WGS) entry which is preliminary data.</text>
</comment>
<evidence type="ECO:0000313" key="1">
    <source>
        <dbReference type="EMBL" id="RIB10816.1"/>
    </source>
</evidence>
<evidence type="ECO:0000313" key="2">
    <source>
        <dbReference type="Proteomes" id="UP000266673"/>
    </source>
</evidence>
<dbReference type="OrthoDB" id="94039at2759"/>
<sequence length="150" mass="17525">MWTLDCSNHGDSAMLNQDILPEKFVWSDFARDILQLKTNYWSAHANFSKSKFFQSWDPEMLNLYVQYGLYELPSGKVTLKCSKDQEFVIYIFYDRSLQHSTFHQMSKIQCPTLFVVGDNSNFDYQDLAFHKMSQCQHSELISVDSGHLVS</sequence>
<organism evidence="1 2">
    <name type="scientific">Gigaspora rosea</name>
    <dbReference type="NCBI Taxonomy" id="44941"/>
    <lineage>
        <taxon>Eukaryota</taxon>
        <taxon>Fungi</taxon>
        <taxon>Fungi incertae sedis</taxon>
        <taxon>Mucoromycota</taxon>
        <taxon>Glomeromycotina</taxon>
        <taxon>Glomeromycetes</taxon>
        <taxon>Diversisporales</taxon>
        <taxon>Gigasporaceae</taxon>
        <taxon>Gigaspora</taxon>
    </lineage>
</organism>
<name>A0A397UUF2_9GLOM</name>
<keyword evidence="2" id="KW-1185">Reference proteome</keyword>
<dbReference type="AlphaFoldDB" id="A0A397UUF2"/>
<dbReference type="Proteomes" id="UP000266673">
    <property type="component" value="Unassembled WGS sequence"/>
</dbReference>
<evidence type="ECO:0008006" key="3">
    <source>
        <dbReference type="Google" id="ProtNLM"/>
    </source>
</evidence>
<reference evidence="1 2" key="1">
    <citation type="submission" date="2018-06" db="EMBL/GenBank/DDBJ databases">
        <title>Comparative genomics reveals the genomic features of Rhizophagus irregularis, R. cerebriforme, R. diaphanum and Gigaspora rosea, and their symbiotic lifestyle signature.</title>
        <authorList>
            <person name="Morin E."/>
            <person name="San Clemente H."/>
            <person name="Chen E.C.H."/>
            <person name="De La Providencia I."/>
            <person name="Hainaut M."/>
            <person name="Kuo A."/>
            <person name="Kohler A."/>
            <person name="Murat C."/>
            <person name="Tang N."/>
            <person name="Roy S."/>
            <person name="Loubradou J."/>
            <person name="Henrissat B."/>
            <person name="Grigoriev I.V."/>
            <person name="Corradi N."/>
            <person name="Roux C."/>
            <person name="Martin F.M."/>
        </authorList>
    </citation>
    <scope>NUCLEOTIDE SEQUENCE [LARGE SCALE GENOMIC DNA]</scope>
    <source>
        <strain evidence="1 2">DAOM 194757</strain>
    </source>
</reference>
<dbReference type="EMBL" id="QKWP01001208">
    <property type="protein sequence ID" value="RIB10816.1"/>
    <property type="molecule type" value="Genomic_DNA"/>
</dbReference>
<dbReference type="SUPFAM" id="SSF53474">
    <property type="entry name" value="alpha/beta-Hydrolases"/>
    <property type="match status" value="1"/>
</dbReference>
<accession>A0A397UUF2</accession>
<dbReference type="InterPro" id="IPR029058">
    <property type="entry name" value="AB_hydrolase_fold"/>
</dbReference>
<dbReference type="Gene3D" id="3.40.50.1820">
    <property type="entry name" value="alpha/beta hydrolase"/>
    <property type="match status" value="2"/>
</dbReference>
<proteinExistence type="predicted"/>